<evidence type="ECO:0000256" key="4">
    <source>
        <dbReference type="ARBA" id="ARBA00023315"/>
    </source>
</evidence>
<proteinExistence type="inferred from homology"/>
<name>A0AAV1EJ79_XYRNO</name>
<evidence type="ECO:0000256" key="1">
    <source>
        <dbReference type="ARBA" id="ARBA00006547"/>
    </source>
</evidence>
<sequence length="599" mass="69475">MSQLQGKMSLEEYMRRIDFHGSFRKPDLETLKMVHKQHVMTVPFENLSMHCGERIVLDIEVAYNKIVRSNRGGWCLENNYLFGWVLREMGYDCTTLKSKCFMVPLNDYSPIESHLIHKVVIDGKAYLADVSYGMTCQLWEPLELISGKDQPQGPGVFRLIEEGGFWALEKTNRKLKILDPNFTKTSLINRLEAYPIHRFTLEPTEVDSFLYINDKLQTDPASIFSNKYICSLQTPTGVISLIGWTYSEITFKPEEGVDYYDMREIKEDEVDQILQEKFKIKLQKKLTPVANKSCHNISQPFITSKFEAKMNLEEYFRRTDFHGSFSKPDLETLKMVHKQHVMTIPFENLSMHCGERMVLDLEVTYNKIVRSNRGGWCLESNHLFGWVLKEMGYDCTTLTSRTYMASHSDYLPFKSHLILKVVIDGKAYIADVSYGLSGELREPLELISGKDQPQASGVFRLIEEGGTWVLERTGRKPKILDPDFAKSSLINRSETNPLYRFTLEPTEIDSFLYINDKLQTDPASIFSNKYICSLQTPTGFISLIGWTYSEITFRPEEGVDYYEMRDIKEDEVDQILQEKFKIKLQKKLTPVGNRSWYTM</sequence>
<keyword evidence="3 5" id="KW-0808">Transferase</keyword>
<dbReference type="PANTHER" id="PTHR11786">
    <property type="entry name" value="N-HYDROXYARYLAMINE O-ACETYLTRANSFERASE"/>
    <property type="match status" value="1"/>
</dbReference>
<evidence type="ECO:0000256" key="5">
    <source>
        <dbReference type="RuleBase" id="RU003452"/>
    </source>
</evidence>
<evidence type="ECO:0000256" key="2">
    <source>
        <dbReference type="ARBA" id="ARBA00012701"/>
    </source>
</evidence>
<accession>A0AAV1EJ79</accession>
<organism evidence="6 7">
    <name type="scientific">Xyrichtys novacula</name>
    <name type="common">Pearly razorfish</name>
    <name type="synonym">Hemipteronotus novacula</name>
    <dbReference type="NCBI Taxonomy" id="13765"/>
    <lineage>
        <taxon>Eukaryota</taxon>
        <taxon>Metazoa</taxon>
        <taxon>Chordata</taxon>
        <taxon>Craniata</taxon>
        <taxon>Vertebrata</taxon>
        <taxon>Euteleostomi</taxon>
        <taxon>Actinopterygii</taxon>
        <taxon>Neopterygii</taxon>
        <taxon>Teleostei</taxon>
        <taxon>Neoteleostei</taxon>
        <taxon>Acanthomorphata</taxon>
        <taxon>Eupercaria</taxon>
        <taxon>Labriformes</taxon>
        <taxon>Labridae</taxon>
        <taxon>Xyrichtys</taxon>
    </lineage>
</organism>
<dbReference type="InterPro" id="IPR053710">
    <property type="entry name" value="Arylamine_NAT_domain_sf"/>
</dbReference>
<keyword evidence="4 5" id="KW-0012">Acyltransferase</keyword>
<dbReference type="PANTHER" id="PTHR11786:SF8">
    <property type="entry name" value="ARYLAMINE N-ACETYLTRANSFERASE 1"/>
    <property type="match status" value="1"/>
</dbReference>
<dbReference type="InterPro" id="IPR001447">
    <property type="entry name" value="Arylamine_N-AcTrfase"/>
</dbReference>
<evidence type="ECO:0000256" key="3">
    <source>
        <dbReference type="ARBA" id="ARBA00022679"/>
    </source>
</evidence>
<keyword evidence="7" id="KW-1185">Reference proteome</keyword>
<gene>
    <name evidence="6" type="ORF">XNOV1_A019457</name>
</gene>
<dbReference type="InterPro" id="IPR038765">
    <property type="entry name" value="Papain-like_cys_pep_sf"/>
</dbReference>
<dbReference type="Proteomes" id="UP001178508">
    <property type="component" value="Chromosome 1"/>
</dbReference>
<dbReference type="EC" id="2.3.1.5" evidence="2"/>
<reference evidence="6" key="1">
    <citation type="submission" date="2023-08" db="EMBL/GenBank/DDBJ databases">
        <authorList>
            <person name="Alioto T."/>
            <person name="Alioto T."/>
            <person name="Gomez Garrido J."/>
        </authorList>
    </citation>
    <scope>NUCLEOTIDE SEQUENCE</scope>
</reference>
<dbReference type="PRINTS" id="PR01543">
    <property type="entry name" value="ANATRNSFRASE"/>
</dbReference>
<protein>
    <recommendedName>
        <fullName evidence="2">arylamine N-acetyltransferase</fullName>
        <ecNumber evidence="2">2.3.1.5</ecNumber>
    </recommendedName>
</protein>
<dbReference type="GO" id="GO:0004060">
    <property type="term" value="F:arylamine N-acetyltransferase activity"/>
    <property type="evidence" value="ECO:0007669"/>
    <property type="project" value="UniProtKB-EC"/>
</dbReference>
<dbReference type="AlphaFoldDB" id="A0AAV1EJ79"/>
<evidence type="ECO:0000313" key="6">
    <source>
        <dbReference type="EMBL" id="CAJ1048777.1"/>
    </source>
</evidence>
<dbReference type="Gene3D" id="3.30.2140.20">
    <property type="match status" value="2"/>
</dbReference>
<dbReference type="EMBL" id="OY660864">
    <property type="protein sequence ID" value="CAJ1048777.1"/>
    <property type="molecule type" value="Genomic_DNA"/>
</dbReference>
<evidence type="ECO:0000313" key="7">
    <source>
        <dbReference type="Proteomes" id="UP001178508"/>
    </source>
</evidence>
<dbReference type="Pfam" id="PF00797">
    <property type="entry name" value="Acetyltransf_2"/>
    <property type="match status" value="2"/>
</dbReference>
<dbReference type="FunFam" id="3.30.2140.20:FF:000001">
    <property type="entry name" value="Arylamine N-acetyltransferase 1"/>
    <property type="match status" value="2"/>
</dbReference>
<comment type="similarity">
    <text evidence="1 5">Belongs to the arylamine N-acetyltransferase family.</text>
</comment>
<dbReference type="SUPFAM" id="SSF54001">
    <property type="entry name" value="Cysteine proteinases"/>
    <property type="match status" value="2"/>
</dbReference>